<dbReference type="EMBL" id="JADGJW010000163">
    <property type="protein sequence ID" value="KAJ3222698.1"/>
    <property type="molecule type" value="Genomic_DNA"/>
</dbReference>
<organism evidence="1 2">
    <name type="scientific">Clydaea vesicula</name>
    <dbReference type="NCBI Taxonomy" id="447962"/>
    <lineage>
        <taxon>Eukaryota</taxon>
        <taxon>Fungi</taxon>
        <taxon>Fungi incertae sedis</taxon>
        <taxon>Chytridiomycota</taxon>
        <taxon>Chytridiomycota incertae sedis</taxon>
        <taxon>Chytridiomycetes</taxon>
        <taxon>Lobulomycetales</taxon>
        <taxon>Lobulomycetaceae</taxon>
        <taxon>Clydaea</taxon>
    </lineage>
</organism>
<gene>
    <name evidence="1" type="ORF">HK099_002008</name>
</gene>
<keyword evidence="2" id="KW-1185">Reference proteome</keyword>
<dbReference type="Proteomes" id="UP001211065">
    <property type="component" value="Unassembled WGS sequence"/>
</dbReference>
<evidence type="ECO:0000313" key="1">
    <source>
        <dbReference type="EMBL" id="KAJ3222698.1"/>
    </source>
</evidence>
<name>A0AAD5Y1L6_9FUNG</name>
<accession>A0AAD5Y1L6</accession>
<proteinExistence type="predicted"/>
<sequence>MNINENLHDLPKPIDPQLMEFPDEFSSEDDNFIETYNKFSFSNSNERKLKLEKFKSNLNNLKTLNENMLLSKKYRLYKNLIIDFENFQSLYPALTGNQILLPIFQEWYKPYKKPNSYKLNLNTTFPQDLACFTPKASDICRSQKEGFSLGRKGETEIKNFISNDKYIVEEVLNCRKVIHKPNMCISSSTLQHLILTLIQQKTCFPVVVSQYYNENSQSLEKVVYVDKPYYKKTKHEIEEKQLKAAYKRFFFAKNVIPAQETVNEESLEKNYYYTRTQFADLKVLVRYQLEGILGDDLFGLKIKKSSDRHEFTKKERLKFWMYDVIRPSLNSKVGFTTEIGLFMFIQNPSQKGVLFLGRIENYKLTYIDHCKRKNFIKDSSEFEPHLQRLYFILKQLNDLPIGNYFINCDTDGNFVYKSLSEEELCNKAYDYDFDLVNFMVNGSGRIDNKNKSKKPVIERTAYRKDDVIEEGEL</sequence>
<dbReference type="AlphaFoldDB" id="A0AAD5Y1L6"/>
<evidence type="ECO:0000313" key="2">
    <source>
        <dbReference type="Proteomes" id="UP001211065"/>
    </source>
</evidence>
<reference evidence="1" key="1">
    <citation type="submission" date="2020-05" db="EMBL/GenBank/DDBJ databases">
        <title>Phylogenomic resolution of chytrid fungi.</title>
        <authorList>
            <person name="Stajich J.E."/>
            <person name="Amses K."/>
            <person name="Simmons R."/>
            <person name="Seto K."/>
            <person name="Myers J."/>
            <person name="Bonds A."/>
            <person name="Quandt C.A."/>
            <person name="Barry K."/>
            <person name="Liu P."/>
            <person name="Grigoriev I."/>
            <person name="Longcore J.E."/>
            <person name="James T.Y."/>
        </authorList>
    </citation>
    <scope>NUCLEOTIDE SEQUENCE</scope>
    <source>
        <strain evidence="1">JEL0476</strain>
    </source>
</reference>
<comment type="caution">
    <text evidence="1">The sequence shown here is derived from an EMBL/GenBank/DDBJ whole genome shotgun (WGS) entry which is preliminary data.</text>
</comment>
<protein>
    <submittedName>
        <fullName evidence="1">Uncharacterized protein</fullName>
    </submittedName>
</protein>